<dbReference type="PROSITE" id="PS50076">
    <property type="entry name" value="DNAJ_2"/>
    <property type="match status" value="1"/>
</dbReference>
<dbReference type="GO" id="GO:0001671">
    <property type="term" value="F:ATPase activator activity"/>
    <property type="evidence" value="ECO:0007669"/>
    <property type="project" value="InterPro"/>
</dbReference>
<dbReference type="EnsemblMetazoa" id="PHUM380490-RA">
    <property type="protein sequence ID" value="PHUM380490-PA"/>
    <property type="gene ID" value="PHUM380490"/>
</dbReference>
<dbReference type="KEGG" id="phu:Phum_PHUM380490"/>
<name>E0VQN8_PEDHC</name>
<dbReference type="Gene3D" id="1.20.1280.20">
    <property type="entry name" value="HscB, C-terminal domain"/>
    <property type="match status" value="1"/>
</dbReference>
<dbReference type="CTD" id="8237222"/>
<reference evidence="5" key="3">
    <citation type="submission" date="2021-02" db="UniProtKB">
        <authorList>
            <consortium name="EnsemblMetazoa"/>
        </authorList>
    </citation>
    <scope>IDENTIFICATION</scope>
    <source>
        <strain evidence="5">USDA</strain>
    </source>
</reference>
<dbReference type="InterPro" id="IPR001623">
    <property type="entry name" value="DnaJ_domain"/>
</dbReference>
<dbReference type="GeneID" id="8237222"/>
<evidence type="ECO:0000313" key="4">
    <source>
        <dbReference type="EMBL" id="EEB15694.1"/>
    </source>
</evidence>
<dbReference type="GO" id="GO:0051259">
    <property type="term" value="P:protein complex oligomerization"/>
    <property type="evidence" value="ECO:0007669"/>
    <property type="project" value="InterPro"/>
</dbReference>
<dbReference type="EMBL" id="DS235430">
    <property type="protein sequence ID" value="EEB15694.1"/>
    <property type="molecule type" value="Genomic_DNA"/>
</dbReference>
<keyword evidence="6" id="KW-1185">Reference proteome</keyword>
<dbReference type="AlphaFoldDB" id="E0VQN8"/>
<dbReference type="GO" id="GO:0051087">
    <property type="term" value="F:protein-folding chaperone binding"/>
    <property type="evidence" value="ECO:0007669"/>
    <property type="project" value="InterPro"/>
</dbReference>
<dbReference type="SUPFAM" id="SSF46565">
    <property type="entry name" value="Chaperone J-domain"/>
    <property type="match status" value="1"/>
</dbReference>
<dbReference type="PANTHER" id="PTHR14021">
    <property type="entry name" value="IRON-SULFUR CLUSTER CO-CHAPERONE PROTEIN HSCB"/>
    <property type="match status" value="1"/>
</dbReference>
<dbReference type="InterPro" id="IPR004640">
    <property type="entry name" value="HscB"/>
</dbReference>
<comment type="similarity">
    <text evidence="1">Belongs to the HscB family.</text>
</comment>
<dbReference type="SMART" id="SM00271">
    <property type="entry name" value="DnaJ"/>
    <property type="match status" value="1"/>
</dbReference>
<dbReference type="Pfam" id="PF07743">
    <property type="entry name" value="HSCB_C"/>
    <property type="match status" value="1"/>
</dbReference>
<dbReference type="CDD" id="cd06257">
    <property type="entry name" value="DnaJ"/>
    <property type="match status" value="1"/>
</dbReference>
<dbReference type="InterPro" id="IPR036869">
    <property type="entry name" value="J_dom_sf"/>
</dbReference>
<dbReference type="Proteomes" id="UP000009046">
    <property type="component" value="Unassembled WGS sequence"/>
</dbReference>
<dbReference type="GO" id="GO:0005739">
    <property type="term" value="C:mitochondrion"/>
    <property type="evidence" value="ECO:0007669"/>
    <property type="project" value="TreeGrafter"/>
</dbReference>
<dbReference type="FunCoup" id="E0VQN8">
    <property type="interactions" value="409"/>
</dbReference>
<keyword evidence="2" id="KW-0143">Chaperone</keyword>
<evidence type="ECO:0000313" key="6">
    <source>
        <dbReference type="Proteomes" id="UP000009046"/>
    </source>
</evidence>
<evidence type="ECO:0000259" key="3">
    <source>
        <dbReference type="PROSITE" id="PS50076"/>
    </source>
</evidence>
<gene>
    <name evidence="5" type="primary">8237222</name>
    <name evidence="4" type="ORF">Phum_PHUM380490</name>
</gene>
<dbReference type="InterPro" id="IPR009073">
    <property type="entry name" value="HscB_oligo_C"/>
</dbReference>
<evidence type="ECO:0000256" key="2">
    <source>
        <dbReference type="ARBA" id="ARBA00023186"/>
    </source>
</evidence>
<feature type="domain" description="J" evidence="3">
    <location>
        <begin position="108"/>
        <end position="180"/>
    </location>
</feature>
<dbReference type="OrthoDB" id="448954at2759"/>
<dbReference type="RefSeq" id="XP_002428432.1">
    <property type="nucleotide sequence ID" value="XM_002428387.1"/>
</dbReference>
<sequence length="271" mass="32284">MHRQKFLLDFIFKYKFCQSFQISTFQNSFYRPTSEIFSLGLFKYLHGKNETINKFILPSPRFIPKFQNHKNFSNLSDERCWNCKHYLEPKKFLCSSCGALQIPENNMNYYELFGISQIYDINLEELSSKFRNLQSLFHPDKFMNKSKKELEISETYSSLVNKAYTILKDPVKRGFYLLELRNQSIENLPLEQEFLMSIMEKNEELENISKTKLKLLKKANNEEINKQLNLISDSFNSNKCREAKCNLIKLNYFINLQTKIKEKETEINNSE</sequence>
<proteinExistence type="inferred from homology"/>
<dbReference type="EMBL" id="AAZO01004444">
    <property type="status" value="NOT_ANNOTATED_CDS"/>
    <property type="molecule type" value="Genomic_DNA"/>
</dbReference>
<dbReference type="InParanoid" id="E0VQN8"/>
<dbReference type="VEuPathDB" id="VectorBase:PHUM380490"/>
<evidence type="ECO:0000256" key="1">
    <source>
        <dbReference type="ARBA" id="ARBA00010476"/>
    </source>
</evidence>
<protein>
    <submittedName>
        <fullName evidence="4 5">Co-chaperone protein HscB, putative</fullName>
    </submittedName>
</protein>
<dbReference type="InterPro" id="IPR036386">
    <property type="entry name" value="HscB_C_sf"/>
</dbReference>
<reference evidence="4" key="2">
    <citation type="submission" date="2007-04" db="EMBL/GenBank/DDBJ databases">
        <title>The genome of the human body louse.</title>
        <authorList>
            <consortium name="The Human Body Louse Genome Consortium"/>
            <person name="Kirkness E."/>
            <person name="Walenz B."/>
            <person name="Hass B."/>
            <person name="Bruggner R."/>
            <person name="Strausberg R."/>
        </authorList>
    </citation>
    <scope>NUCLEOTIDE SEQUENCE</scope>
    <source>
        <strain evidence="4">USDA</strain>
    </source>
</reference>
<evidence type="ECO:0000313" key="5">
    <source>
        <dbReference type="EnsemblMetazoa" id="PHUM380490-PA"/>
    </source>
</evidence>
<dbReference type="OMA" id="LLCEMRF"/>
<dbReference type="STRING" id="121224.E0VQN8"/>
<dbReference type="Pfam" id="PF00226">
    <property type="entry name" value="DnaJ"/>
    <property type="match status" value="1"/>
</dbReference>
<organism>
    <name type="scientific">Pediculus humanus subsp. corporis</name>
    <name type="common">Body louse</name>
    <dbReference type="NCBI Taxonomy" id="121224"/>
    <lineage>
        <taxon>Eukaryota</taxon>
        <taxon>Metazoa</taxon>
        <taxon>Ecdysozoa</taxon>
        <taxon>Arthropoda</taxon>
        <taxon>Hexapoda</taxon>
        <taxon>Insecta</taxon>
        <taxon>Pterygota</taxon>
        <taxon>Neoptera</taxon>
        <taxon>Paraneoptera</taxon>
        <taxon>Psocodea</taxon>
        <taxon>Troctomorpha</taxon>
        <taxon>Phthiraptera</taxon>
        <taxon>Anoplura</taxon>
        <taxon>Pediculidae</taxon>
        <taxon>Pediculus</taxon>
    </lineage>
</organism>
<dbReference type="NCBIfam" id="TIGR00714">
    <property type="entry name" value="hscB"/>
    <property type="match status" value="1"/>
</dbReference>
<dbReference type="SUPFAM" id="SSF47144">
    <property type="entry name" value="HSC20 (HSCB), C-terminal oligomerisation domain"/>
    <property type="match status" value="1"/>
</dbReference>
<dbReference type="Gene3D" id="1.10.287.110">
    <property type="entry name" value="DnaJ domain"/>
    <property type="match status" value="1"/>
</dbReference>
<dbReference type="eggNOG" id="KOG3192">
    <property type="taxonomic scope" value="Eukaryota"/>
</dbReference>
<reference evidence="4" key="1">
    <citation type="submission" date="2007-04" db="EMBL/GenBank/DDBJ databases">
        <title>Annotation of Pediculus humanus corporis strain USDA.</title>
        <authorList>
            <person name="Kirkness E."/>
            <person name="Hannick L."/>
            <person name="Hass B."/>
            <person name="Bruggner R."/>
            <person name="Lawson D."/>
            <person name="Bidwell S."/>
            <person name="Joardar V."/>
            <person name="Caler E."/>
            <person name="Walenz B."/>
            <person name="Inman J."/>
            <person name="Schobel S."/>
            <person name="Galinsky K."/>
            <person name="Amedeo P."/>
            <person name="Strausberg R."/>
        </authorList>
    </citation>
    <scope>NUCLEOTIDE SEQUENCE</scope>
    <source>
        <strain evidence="4">USDA</strain>
    </source>
</reference>
<accession>E0VQN8</accession>
<dbReference type="GO" id="GO:0044571">
    <property type="term" value="P:[2Fe-2S] cluster assembly"/>
    <property type="evidence" value="ECO:0007669"/>
    <property type="project" value="InterPro"/>
</dbReference>
<dbReference type="PANTHER" id="PTHR14021:SF15">
    <property type="entry name" value="IRON-SULFUR CLUSTER CO-CHAPERONE PROTEIN HSCB"/>
    <property type="match status" value="1"/>
</dbReference>
<dbReference type="HOGENOM" id="CLU_068529_0_3_1"/>